<dbReference type="Proteomes" id="UP000032141">
    <property type="component" value="Chromosome C5"/>
</dbReference>
<accession>A0A0D3C9F7</accession>
<sequence length="340" mass="38737">MCLNQQRFGAEEPDLEDRHWFSSTSKAWGQIWLRGRYDFVECSGKIRSMDLVIWVIKGYNLVFSVWKAKVLVTGSGNVEISEDRQDSRLHGISPLRQAVLILVVEGMNNWRYDWVIASSIDFGQSCGRRISPLIWDHDNQNSVRSFVKRIRKVIGEGFLGIYRIVNGVVLYLCLWNIAYGVKCSSSNEDWRERYTYGYKKRSLGSSKVSIFLQFVLHFFSVAIALVLFDMMTQGRLMFFTSCSCHISQRVMAVVRKVPELLSAVDGKGTTDVEMAKQHGTRKRLFKPAAGTAVSTKMRMASVRASPRKRTRVKSGMRQGENSKQMDAKGTSNPKPRLPKP</sequence>
<reference evidence="3 4" key="1">
    <citation type="journal article" date="2014" name="Genome Biol.">
        <title>Transcriptome and methylome profiling reveals relics of genome dominance in the mesopolyploid Brassica oleracea.</title>
        <authorList>
            <person name="Parkin I.A."/>
            <person name="Koh C."/>
            <person name="Tang H."/>
            <person name="Robinson S.J."/>
            <person name="Kagale S."/>
            <person name="Clarke W.E."/>
            <person name="Town C.D."/>
            <person name="Nixon J."/>
            <person name="Krishnakumar V."/>
            <person name="Bidwell S.L."/>
            <person name="Denoeud F."/>
            <person name="Belcram H."/>
            <person name="Links M.G."/>
            <person name="Just J."/>
            <person name="Clarke C."/>
            <person name="Bender T."/>
            <person name="Huebert T."/>
            <person name="Mason A.S."/>
            <person name="Pires J.C."/>
            <person name="Barker G."/>
            <person name="Moore J."/>
            <person name="Walley P.G."/>
            <person name="Manoli S."/>
            <person name="Batley J."/>
            <person name="Edwards D."/>
            <person name="Nelson M.N."/>
            <person name="Wang X."/>
            <person name="Paterson A.H."/>
            <person name="King G."/>
            <person name="Bancroft I."/>
            <person name="Chalhoub B."/>
            <person name="Sharpe A.G."/>
        </authorList>
    </citation>
    <scope>NUCLEOTIDE SEQUENCE</scope>
    <source>
        <strain evidence="3 4">cv. TO1000</strain>
    </source>
</reference>
<keyword evidence="4" id="KW-1185">Reference proteome</keyword>
<evidence type="ECO:0000313" key="4">
    <source>
        <dbReference type="Proteomes" id="UP000032141"/>
    </source>
</evidence>
<feature type="transmembrane region" description="Helical" evidence="2">
    <location>
        <begin position="210"/>
        <end position="228"/>
    </location>
</feature>
<organism evidence="3 4">
    <name type="scientific">Brassica oleracea var. oleracea</name>
    <dbReference type="NCBI Taxonomy" id="109376"/>
    <lineage>
        <taxon>Eukaryota</taxon>
        <taxon>Viridiplantae</taxon>
        <taxon>Streptophyta</taxon>
        <taxon>Embryophyta</taxon>
        <taxon>Tracheophyta</taxon>
        <taxon>Spermatophyta</taxon>
        <taxon>Magnoliopsida</taxon>
        <taxon>eudicotyledons</taxon>
        <taxon>Gunneridae</taxon>
        <taxon>Pentapetalae</taxon>
        <taxon>rosids</taxon>
        <taxon>malvids</taxon>
        <taxon>Brassicales</taxon>
        <taxon>Brassicaceae</taxon>
        <taxon>Brassiceae</taxon>
        <taxon>Brassica</taxon>
    </lineage>
</organism>
<dbReference type="Gramene" id="Bo5g015220.1">
    <property type="protein sequence ID" value="Bo5g015220.1"/>
    <property type="gene ID" value="Bo5g015220"/>
</dbReference>
<feature type="compositionally biased region" description="Polar residues" evidence="1">
    <location>
        <begin position="319"/>
        <end position="333"/>
    </location>
</feature>
<dbReference type="HOGENOM" id="CLU_817229_0_0_1"/>
<reference evidence="3" key="2">
    <citation type="submission" date="2015-03" db="UniProtKB">
        <authorList>
            <consortium name="EnsemblPlants"/>
        </authorList>
    </citation>
    <scope>IDENTIFICATION</scope>
</reference>
<feature type="transmembrane region" description="Helical" evidence="2">
    <location>
        <begin position="158"/>
        <end position="178"/>
    </location>
</feature>
<name>A0A0D3C9F7_BRAOL</name>
<evidence type="ECO:0000256" key="2">
    <source>
        <dbReference type="SAM" id="Phobius"/>
    </source>
</evidence>
<evidence type="ECO:0000313" key="3">
    <source>
        <dbReference type="EnsemblPlants" id="Bo5g015220.1"/>
    </source>
</evidence>
<feature type="region of interest" description="Disordered" evidence="1">
    <location>
        <begin position="296"/>
        <end position="340"/>
    </location>
</feature>
<evidence type="ECO:0000256" key="1">
    <source>
        <dbReference type="SAM" id="MobiDB-lite"/>
    </source>
</evidence>
<keyword evidence="2" id="KW-1133">Transmembrane helix</keyword>
<feature type="compositionally biased region" description="Basic residues" evidence="1">
    <location>
        <begin position="305"/>
        <end position="314"/>
    </location>
</feature>
<keyword evidence="2" id="KW-0812">Transmembrane</keyword>
<proteinExistence type="predicted"/>
<dbReference type="EnsemblPlants" id="Bo5g015220.1">
    <property type="protein sequence ID" value="Bo5g015220.1"/>
    <property type="gene ID" value="Bo5g015220"/>
</dbReference>
<protein>
    <submittedName>
        <fullName evidence="3">Uncharacterized protein</fullName>
    </submittedName>
</protein>
<keyword evidence="2" id="KW-0472">Membrane</keyword>
<dbReference type="AlphaFoldDB" id="A0A0D3C9F7"/>